<evidence type="ECO:0000313" key="6">
    <source>
        <dbReference type="EMBL" id="CAA9583693.1"/>
    </source>
</evidence>
<dbReference type="InterPro" id="IPR018485">
    <property type="entry name" value="FGGY_C"/>
</dbReference>
<dbReference type="InterPro" id="IPR050406">
    <property type="entry name" value="FGGY_Carb_Kinase"/>
</dbReference>
<dbReference type="EC" id="2.7.1.17" evidence="6"/>
<accession>A0A6J4VUZ5</accession>
<sequence>MTLLVGLDVGTTSIKAVVYEPEGRAIGRAAVPTPTHNPRPGWAYHLADELWAAAVTVVREALAAVPEPRAVAAIAVASVGEAIVPLDARGEPTAEVIAWFDTRTRPQAEWLDRIIGKDALFARSGVSLQPIFSLCKLLWLRDERPEAWARTTRWLMAADYLAWRLCGVAATDHSLASRTLMLNLHTLEWDAETLGAAGIDPGLLAPLAPGGTPLGTVTPEAARQTGLPESCVVATGGHDHVCGALAAGVTEPGQMLNSLGTAEAVFMPLERPLTDPQAGRQGYTQGAHVVGGRPYVFAGQYTSGACVAWVRDLVGNGASYETLLAEAGGAPPGSLGVCFLPHLRLANPPHDDPTSRGALVGLSTDVGRDALVRAVLEGLAFETRATYEPLFAYPEVTPPASVRAIGGSTRNDLLMRIKATVMGLPLTVVEAEEATALGAAILGGLGAGVYPDVAAALAALDLGQRVVEPDPAERDLYERIYQRVYRPLYDRVAPLSRAAVEIQGGEG</sequence>
<proteinExistence type="inferred from homology"/>
<evidence type="ECO:0000259" key="5">
    <source>
        <dbReference type="Pfam" id="PF02782"/>
    </source>
</evidence>
<dbReference type="PANTHER" id="PTHR43095:SF5">
    <property type="entry name" value="XYLULOSE KINASE"/>
    <property type="match status" value="1"/>
</dbReference>
<protein>
    <submittedName>
        <fullName evidence="6">Xylulose kinase</fullName>
        <ecNumber evidence="6">2.7.1.17</ecNumber>
    </submittedName>
</protein>
<reference evidence="6" key="1">
    <citation type="submission" date="2020-02" db="EMBL/GenBank/DDBJ databases">
        <authorList>
            <person name="Meier V. D."/>
        </authorList>
    </citation>
    <scope>NUCLEOTIDE SEQUENCE</scope>
    <source>
        <strain evidence="6">AVDCRST_MAG59</strain>
    </source>
</reference>
<feature type="domain" description="Carbohydrate kinase FGGY C-terminal" evidence="5">
    <location>
        <begin position="256"/>
        <end position="445"/>
    </location>
</feature>
<name>A0A6J4VUZ5_9BACT</name>
<evidence type="ECO:0000256" key="3">
    <source>
        <dbReference type="ARBA" id="ARBA00022777"/>
    </source>
</evidence>
<comment type="similarity">
    <text evidence="1">Belongs to the FGGY kinase family.</text>
</comment>
<gene>
    <name evidence="6" type="ORF">AVDCRST_MAG59-5182</name>
</gene>
<dbReference type="CDD" id="cd07773">
    <property type="entry name" value="ASKHA_NBD_FGGY_FK"/>
    <property type="match status" value="1"/>
</dbReference>
<evidence type="ECO:0000256" key="2">
    <source>
        <dbReference type="ARBA" id="ARBA00022679"/>
    </source>
</evidence>
<dbReference type="AlphaFoldDB" id="A0A6J4VUZ5"/>
<dbReference type="Pfam" id="PF00370">
    <property type="entry name" value="FGGY_N"/>
    <property type="match status" value="1"/>
</dbReference>
<dbReference type="Pfam" id="PF02782">
    <property type="entry name" value="FGGY_C"/>
    <property type="match status" value="1"/>
</dbReference>
<keyword evidence="2 6" id="KW-0808">Transferase</keyword>
<dbReference type="InterPro" id="IPR018484">
    <property type="entry name" value="FGGY_N"/>
</dbReference>
<dbReference type="PIRSF" id="PIRSF000538">
    <property type="entry name" value="GlpK"/>
    <property type="match status" value="1"/>
</dbReference>
<feature type="domain" description="Carbohydrate kinase FGGY N-terminal" evidence="4">
    <location>
        <begin position="4"/>
        <end position="245"/>
    </location>
</feature>
<dbReference type="EMBL" id="CADCWF010000365">
    <property type="protein sequence ID" value="CAA9583693.1"/>
    <property type="molecule type" value="Genomic_DNA"/>
</dbReference>
<dbReference type="SUPFAM" id="SSF53067">
    <property type="entry name" value="Actin-like ATPase domain"/>
    <property type="match status" value="2"/>
</dbReference>
<keyword evidence="3 6" id="KW-0418">Kinase</keyword>
<dbReference type="InterPro" id="IPR000577">
    <property type="entry name" value="Carb_kinase_FGGY"/>
</dbReference>
<evidence type="ECO:0000256" key="1">
    <source>
        <dbReference type="ARBA" id="ARBA00009156"/>
    </source>
</evidence>
<dbReference type="PANTHER" id="PTHR43095">
    <property type="entry name" value="SUGAR KINASE"/>
    <property type="match status" value="1"/>
</dbReference>
<evidence type="ECO:0000259" key="4">
    <source>
        <dbReference type="Pfam" id="PF00370"/>
    </source>
</evidence>
<organism evidence="6">
    <name type="scientific">uncultured Thermomicrobiales bacterium</name>
    <dbReference type="NCBI Taxonomy" id="1645740"/>
    <lineage>
        <taxon>Bacteria</taxon>
        <taxon>Pseudomonadati</taxon>
        <taxon>Thermomicrobiota</taxon>
        <taxon>Thermomicrobia</taxon>
        <taxon>Thermomicrobiales</taxon>
        <taxon>environmental samples</taxon>
    </lineage>
</organism>
<dbReference type="GO" id="GO:0004856">
    <property type="term" value="F:D-xylulokinase activity"/>
    <property type="evidence" value="ECO:0007669"/>
    <property type="project" value="UniProtKB-EC"/>
</dbReference>
<dbReference type="Gene3D" id="3.30.420.40">
    <property type="match status" value="2"/>
</dbReference>
<dbReference type="InterPro" id="IPR043129">
    <property type="entry name" value="ATPase_NBD"/>
</dbReference>